<sequence>MDGKTNAEKIQNYIASSKDSHAAARMESAEVLMNGGAFTTDLMKRIVLAEAAYVQWVSVEKTAAYFQEHHGAPLDRAYQAALSEAIEEVTAELLMDPSNSTCAMTRARENVSRRAQRTFLRNAHDLTKAAKAAA</sequence>
<evidence type="ECO:0000313" key="2">
    <source>
        <dbReference type="Proteomes" id="UP000664167"/>
    </source>
</evidence>
<comment type="caution">
    <text evidence="1">The sequence shown here is derived from an EMBL/GenBank/DDBJ whole genome shotgun (WGS) entry which is preliminary data.</text>
</comment>
<dbReference type="EMBL" id="JAFLRJ010000380">
    <property type="protein sequence ID" value="MBO0516265.1"/>
    <property type="molecule type" value="Genomic_DNA"/>
</dbReference>
<name>A0A939FBZ8_9ACTN</name>
<proteinExistence type="predicted"/>
<accession>A0A939FBZ8</accession>
<gene>
    <name evidence="1" type="ORF">J0695_31505</name>
</gene>
<keyword evidence="2" id="KW-1185">Reference proteome</keyword>
<dbReference type="AlphaFoldDB" id="A0A939FBZ8"/>
<organism evidence="1 2">
    <name type="scientific">Streptomyces beijiangensis</name>
    <dbReference type="NCBI Taxonomy" id="163361"/>
    <lineage>
        <taxon>Bacteria</taxon>
        <taxon>Bacillati</taxon>
        <taxon>Actinomycetota</taxon>
        <taxon>Actinomycetes</taxon>
        <taxon>Kitasatosporales</taxon>
        <taxon>Streptomycetaceae</taxon>
        <taxon>Streptomyces</taxon>
    </lineage>
</organism>
<reference evidence="1" key="1">
    <citation type="submission" date="2021-03" db="EMBL/GenBank/DDBJ databases">
        <title>Streptomyces poriferae sp. nov., a novel marine sponge-derived Actinobacteria species with anti-MRSA activity.</title>
        <authorList>
            <person name="Sandoval-Powers M."/>
            <person name="Kralova S."/>
            <person name="Nguyen G.-S."/>
            <person name="Fawwal D."/>
            <person name="Degnes K."/>
            <person name="Klinkenberg G."/>
            <person name="Sletta H."/>
            <person name="Wentzel A."/>
            <person name="Liles M.R."/>
        </authorList>
    </citation>
    <scope>NUCLEOTIDE SEQUENCE</scope>
    <source>
        <strain evidence="1">DSM 41794</strain>
    </source>
</reference>
<protein>
    <submittedName>
        <fullName evidence="1">Uncharacterized protein</fullName>
    </submittedName>
</protein>
<dbReference type="RefSeq" id="WP_206967854.1">
    <property type="nucleotide sequence ID" value="NZ_BAAAJJ010000002.1"/>
</dbReference>
<evidence type="ECO:0000313" key="1">
    <source>
        <dbReference type="EMBL" id="MBO0516265.1"/>
    </source>
</evidence>
<dbReference type="Proteomes" id="UP000664167">
    <property type="component" value="Unassembled WGS sequence"/>
</dbReference>